<evidence type="ECO:0000256" key="1">
    <source>
        <dbReference type="PROSITE-ProRule" id="PRU00087"/>
    </source>
</evidence>
<dbReference type="InterPro" id="IPR017868">
    <property type="entry name" value="Filamin/ABP280_repeat-like"/>
</dbReference>
<name>A0A0L0D183_THETB</name>
<evidence type="ECO:0000313" key="2">
    <source>
        <dbReference type="EMBL" id="KNC46119.1"/>
    </source>
</evidence>
<accession>A0A0L0D183</accession>
<sequence length="880" mass="89478">MAPPDPPAVYTVRASAGGAVSTKRAASSAVASAAGTVTLTPPALAGAHTFLLAPLSLRVPPLLDSAAELDAVLDAHPDAQLVVVHVDASAPDPVESELVVHPACSSLVGPDTIVRAHLDDVLLVELVLRDAFRAPAPVASASAAGIVTLAPTHGEGMLLLRLVADVSGDFEIFATIGGVPLATPPVVVSIVPGPLSPPHCAFWMLEAADEVTAGSQVLVAARATDAAGNVFSPLAQHPRVAAEVLGRLEVSATTTARNGRSQSLVAVPLSPSSDFAKQHPQTFVFALTPTLAGTLTLSARIDKAQAAVEPPTTVSIVADKAVPCSGSVVGDGLAAAVVNRVASVELALHDRFGNVAPLPSDTPLPLAITFSPLRSATLPPLPPLAVRTVASVDTLTASRRTDRSSVEVCVERSPNASTVLLAYRCLAAGEFEVELVLGGIPMFATPLVVELAVAPESLRFRSASLAARASPAPLSPKRGASVPLLAADPSPYALDFEPALSFAALDNLGPQLAGAVVAVELPFVDAFGNKLDAELPASWAVAQVAILDDTMNRLDRVSFGLADRCLLVKFARAAAGSIKAHLEVVLSSGIVLRHTFALRVVAGALDPSHCVVATASSAPQTVVLSLGDAFGNALAVEADGELRASLMKRLHATLPAPLRLSPWAPTSVPGVLAASYRLAESPATLPDAPELGLHIDGVPAVGSPLAIALAAASLDPAASLFQLAPQPPELVAGQTVSFELSGLDTAGNVADVAAPAYGVAIKVECPDGSSLQPQLQAGAVYGRAEGHFTTAVAGRYAVHASVEGVPLPDSPLVLDVVPAPVHRMIWALPADVASGGLPAGDELVVVATFRDTFDNELPDASSVSVAGTLIAMEDGSEVGG</sequence>
<dbReference type="AlphaFoldDB" id="A0A0L0D183"/>
<dbReference type="InterPro" id="IPR014756">
    <property type="entry name" value="Ig_E-set"/>
</dbReference>
<dbReference type="RefSeq" id="XP_013763096.1">
    <property type="nucleotide sequence ID" value="XM_013907642.1"/>
</dbReference>
<evidence type="ECO:0000313" key="3">
    <source>
        <dbReference type="Proteomes" id="UP000054408"/>
    </source>
</evidence>
<gene>
    <name evidence="2" type="ORF">AMSG_00237</name>
</gene>
<proteinExistence type="predicted"/>
<keyword evidence="3" id="KW-1185">Reference proteome</keyword>
<feature type="repeat" description="Filamin" evidence="1">
    <location>
        <begin position="699"/>
        <end position="816"/>
    </location>
</feature>
<dbReference type="SUPFAM" id="SSF81296">
    <property type="entry name" value="E set domains"/>
    <property type="match status" value="1"/>
</dbReference>
<dbReference type="GeneID" id="25560053"/>
<reference evidence="2 3" key="1">
    <citation type="submission" date="2010-05" db="EMBL/GenBank/DDBJ databases">
        <title>The Genome Sequence of Thecamonas trahens ATCC 50062.</title>
        <authorList>
            <consortium name="The Broad Institute Genome Sequencing Platform"/>
            <person name="Russ C."/>
            <person name="Cuomo C."/>
            <person name="Shea T."/>
            <person name="Young S.K."/>
            <person name="Zeng Q."/>
            <person name="Koehrsen M."/>
            <person name="Haas B."/>
            <person name="Borodovsky M."/>
            <person name="Guigo R."/>
            <person name="Alvarado L."/>
            <person name="Berlin A."/>
            <person name="Bochicchio J."/>
            <person name="Borenstein D."/>
            <person name="Chapman S."/>
            <person name="Chen Z."/>
            <person name="Freedman E."/>
            <person name="Gellesch M."/>
            <person name="Goldberg J."/>
            <person name="Griggs A."/>
            <person name="Gujja S."/>
            <person name="Heilman E."/>
            <person name="Heiman D."/>
            <person name="Hepburn T."/>
            <person name="Howarth C."/>
            <person name="Jen D."/>
            <person name="Larson L."/>
            <person name="Mehta T."/>
            <person name="Park D."/>
            <person name="Pearson M."/>
            <person name="Roberts A."/>
            <person name="Saif S."/>
            <person name="Shenoy N."/>
            <person name="Sisk P."/>
            <person name="Stolte C."/>
            <person name="Sykes S."/>
            <person name="Thomson T."/>
            <person name="Walk T."/>
            <person name="White J."/>
            <person name="Yandava C."/>
            <person name="Burger G."/>
            <person name="Gray M.W."/>
            <person name="Holland P.W.H."/>
            <person name="King N."/>
            <person name="Lang F.B.F."/>
            <person name="Roger A.J."/>
            <person name="Ruiz-Trillo I."/>
            <person name="Lander E."/>
            <person name="Nusbaum C."/>
        </authorList>
    </citation>
    <scope>NUCLEOTIDE SEQUENCE [LARGE SCALE GENOMIC DNA]</scope>
    <source>
        <strain evidence="2 3">ATCC 50062</strain>
    </source>
</reference>
<dbReference type="Gene3D" id="2.60.40.10">
    <property type="entry name" value="Immunoglobulins"/>
    <property type="match status" value="1"/>
</dbReference>
<protein>
    <submittedName>
        <fullName evidence="2">Uncharacterized protein</fullName>
    </submittedName>
</protein>
<dbReference type="EMBL" id="GL349433">
    <property type="protein sequence ID" value="KNC46119.1"/>
    <property type="molecule type" value="Genomic_DNA"/>
</dbReference>
<dbReference type="PROSITE" id="PS50194">
    <property type="entry name" value="FILAMIN_REPEAT"/>
    <property type="match status" value="1"/>
</dbReference>
<dbReference type="InterPro" id="IPR013783">
    <property type="entry name" value="Ig-like_fold"/>
</dbReference>
<organism evidence="2 3">
    <name type="scientific">Thecamonas trahens ATCC 50062</name>
    <dbReference type="NCBI Taxonomy" id="461836"/>
    <lineage>
        <taxon>Eukaryota</taxon>
        <taxon>Apusozoa</taxon>
        <taxon>Apusomonadida</taxon>
        <taxon>Apusomonadidae</taxon>
        <taxon>Thecamonas</taxon>
    </lineage>
</organism>
<dbReference type="Proteomes" id="UP000054408">
    <property type="component" value="Unassembled WGS sequence"/>
</dbReference>